<reference evidence="2 3" key="1">
    <citation type="journal article" date="2024" name="Genome Biol. Evol.">
        <title>Chromosome-level genome assembly of the viviparous eelpout Zoarces viviparus.</title>
        <authorList>
            <person name="Fuhrmann N."/>
            <person name="Brasseur M.V."/>
            <person name="Bakowski C.E."/>
            <person name="Podsiadlowski L."/>
            <person name="Prost S."/>
            <person name="Krehenwinkel H."/>
            <person name="Mayer C."/>
        </authorList>
    </citation>
    <scope>NUCLEOTIDE SEQUENCE [LARGE SCALE GENOMIC DNA]</scope>
    <source>
        <strain evidence="2">NO-MEL_2022_Ind0_liver</strain>
    </source>
</reference>
<evidence type="ECO:0000313" key="2">
    <source>
        <dbReference type="EMBL" id="KAK9516945.1"/>
    </source>
</evidence>
<name>A0AAW1E573_ZOAVI</name>
<keyword evidence="3" id="KW-1185">Reference proteome</keyword>
<comment type="caution">
    <text evidence="2">The sequence shown here is derived from an EMBL/GenBank/DDBJ whole genome shotgun (WGS) entry which is preliminary data.</text>
</comment>
<evidence type="ECO:0000256" key="1">
    <source>
        <dbReference type="SAM" id="MobiDB-lite"/>
    </source>
</evidence>
<dbReference type="AlphaFoldDB" id="A0AAW1E573"/>
<proteinExistence type="predicted"/>
<dbReference type="EMBL" id="JBCEZU010000575">
    <property type="protein sequence ID" value="KAK9516945.1"/>
    <property type="molecule type" value="Genomic_DNA"/>
</dbReference>
<dbReference type="Proteomes" id="UP001488805">
    <property type="component" value="Unassembled WGS sequence"/>
</dbReference>
<sequence>MQIFVVVHPPFVVFSYNNATSSGEDAKSRKSPQPAVCGAHGQKETCCSMAPRGGGLRRRYSPLGCTGGMARGMRFVRVNYNRETWRGHALWLLMIATLTRREP</sequence>
<protein>
    <submittedName>
        <fullName evidence="2">Uncharacterized protein</fullName>
    </submittedName>
</protein>
<evidence type="ECO:0000313" key="3">
    <source>
        <dbReference type="Proteomes" id="UP001488805"/>
    </source>
</evidence>
<organism evidence="2 3">
    <name type="scientific">Zoarces viviparus</name>
    <name type="common">Viviparous eelpout</name>
    <name type="synonym">Blennius viviparus</name>
    <dbReference type="NCBI Taxonomy" id="48416"/>
    <lineage>
        <taxon>Eukaryota</taxon>
        <taxon>Metazoa</taxon>
        <taxon>Chordata</taxon>
        <taxon>Craniata</taxon>
        <taxon>Vertebrata</taxon>
        <taxon>Euteleostomi</taxon>
        <taxon>Actinopterygii</taxon>
        <taxon>Neopterygii</taxon>
        <taxon>Teleostei</taxon>
        <taxon>Neoteleostei</taxon>
        <taxon>Acanthomorphata</taxon>
        <taxon>Eupercaria</taxon>
        <taxon>Perciformes</taxon>
        <taxon>Cottioidei</taxon>
        <taxon>Zoarcales</taxon>
        <taxon>Zoarcidae</taxon>
        <taxon>Zoarcinae</taxon>
        <taxon>Zoarces</taxon>
    </lineage>
</organism>
<gene>
    <name evidence="2" type="ORF">VZT92_024850</name>
</gene>
<accession>A0AAW1E573</accession>
<feature type="region of interest" description="Disordered" evidence="1">
    <location>
        <begin position="20"/>
        <end position="40"/>
    </location>
</feature>